<keyword evidence="1" id="KW-1133">Transmembrane helix</keyword>
<proteinExistence type="predicted"/>
<sequence>MNFYVVNVSGKANLNFTYPSLPSNPVFYLVSNSGTRKEIYPSNKTTGIIDVALRNLTLSLTFKDGSDSDADGKVNGTVSGIVVACNKDITDHPETEGGCFIATAAYGSSLDAHIDVLRNFRDKHLLTNFAGKTFVTLYYTYSPPVADFISKHDTARAATRFALAPIVYSIEYPYLLLLLLIIPAGLVIKRKKLNQTGLTG</sequence>
<organism evidence="2">
    <name type="scientific">uncultured Desulfobacterium sp</name>
    <dbReference type="NCBI Taxonomy" id="201089"/>
    <lineage>
        <taxon>Bacteria</taxon>
        <taxon>Pseudomonadati</taxon>
        <taxon>Thermodesulfobacteriota</taxon>
        <taxon>Desulfobacteria</taxon>
        <taxon>Desulfobacterales</taxon>
        <taxon>Desulfobacteriaceae</taxon>
        <taxon>Desulfobacterium</taxon>
        <taxon>environmental samples</taxon>
    </lineage>
</organism>
<dbReference type="InterPro" id="IPR049886">
    <property type="entry name" value="CFI_box_CTERM_dom"/>
</dbReference>
<reference evidence="2" key="1">
    <citation type="journal article" date="2011" name="Environ. Microbiol.">
        <title>Genomic insights into the metabolic potential of the polycyclic aromatic hydrocarbon degrading sulfate-reducing Deltaproteobacterium N47.</title>
        <authorList>
            <person name="Bergmann F."/>
            <person name="Selesi D."/>
            <person name="Weinmaier T."/>
            <person name="Tischler P."/>
            <person name="Rattei T."/>
            <person name="Meckenstock R.U."/>
        </authorList>
    </citation>
    <scope>NUCLEOTIDE SEQUENCE</scope>
</reference>
<dbReference type="NCBIfam" id="NF041770">
    <property type="entry name" value="CFI_box_CTERM"/>
    <property type="match status" value="1"/>
</dbReference>
<gene>
    <name evidence="2" type="ORF">N47_E49910</name>
</gene>
<keyword evidence="1" id="KW-0812">Transmembrane</keyword>
<evidence type="ECO:0000313" key="2">
    <source>
        <dbReference type="EMBL" id="CBX31479.1"/>
    </source>
</evidence>
<name>E1YJM5_9BACT</name>
<dbReference type="AlphaFoldDB" id="E1YJM5"/>
<accession>E1YJM5</accession>
<feature type="transmembrane region" description="Helical" evidence="1">
    <location>
        <begin position="172"/>
        <end position="188"/>
    </location>
</feature>
<keyword evidence="1" id="KW-0472">Membrane</keyword>
<evidence type="ECO:0000256" key="1">
    <source>
        <dbReference type="SAM" id="Phobius"/>
    </source>
</evidence>
<dbReference type="EMBL" id="FR695877">
    <property type="protein sequence ID" value="CBX31479.1"/>
    <property type="molecule type" value="Genomic_DNA"/>
</dbReference>
<protein>
    <submittedName>
        <fullName evidence="2">Uncharacterized protein</fullName>
    </submittedName>
</protein>